<dbReference type="InterPro" id="IPR018812">
    <property type="entry name" value="SAK_HAD"/>
</dbReference>
<evidence type="ECO:0000313" key="2">
    <source>
        <dbReference type="EMBL" id="CAG8850639.1"/>
    </source>
</evidence>
<feature type="non-terminal residue" evidence="2">
    <location>
        <position position="327"/>
    </location>
</feature>
<proteinExistence type="predicted"/>
<dbReference type="PANTHER" id="PTHR10335">
    <property type="entry name" value="RRNA 2-O-METHYLTRANSFERASE FIBRILLARIN"/>
    <property type="match status" value="1"/>
</dbReference>
<organism evidence="2 3">
    <name type="scientific">Gigaspora margarita</name>
    <dbReference type="NCBI Taxonomy" id="4874"/>
    <lineage>
        <taxon>Eukaryota</taxon>
        <taxon>Fungi</taxon>
        <taxon>Fungi incertae sedis</taxon>
        <taxon>Mucoromycota</taxon>
        <taxon>Glomeromycotina</taxon>
        <taxon>Glomeromycetes</taxon>
        <taxon>Diversisporales</taxon>
        <taxon>Gigasporaceae</taxon>
        <taxon>Gigaspora</taxon>
    </lineage>
</organism>
<dbReference type="PANTHER" id="PTHR10335:SF23">
    <property type="entry name" value="OB FOLD-CONTAINING PROTEIN, NUCLEIC ACID BINDING"/>
    <property type="match status" value="1"/>
</dbReference>
<feature type="domain" description="Swiss Army Knife RNA repair protein HAD" evidence="1">
    <location>
        <begin position="46"/>
        <end position="295"/>
    </location>
</feature>
<evidence type="ECO:0000259" key="1">
    <source>
        <dbReference type="Pfam" id="PF10307"/>
    </source>
</evidence>
<protein>
    <submittedName>
        <fullName evidence="2">44260_t:CDS:1</fullName>
    </submittedName>
</protein>
<feature type="non-terminal residue" evidence="2">
    <location>
        <position position="1"/>
    </location>
</feature>
<accession>A0ABN7X8F0</accession>
<dbReference type="Pfam" id="PF10307">
    <property type="entry name" value="HAD_SAK_1"/>
    <property type="match status" value="1"/>
</dbReference>
<evidence type="ECO:0000313" key="3">
    <source>
        <dbReference type="Proteomes" id="UP000789901"/>
    </source>
</evidence>
<comment type="caution">
    <text evidence="2">The sequence shown here is derived from an EMBL/GenBank/DDBJ whole genome shotgun (WGS) entry which is preliminary data.</text>
</comment>
<gene>
    <name evidence="2" type="ORF">GMARGA_LOCUS40315</name>
</gene>
<keyword evidence="3" id="KW-1185">Reference proteome</keyword>
<dbReference type="EMBL" id="CAJVQB010102107">
    <property type="protein sequence ID" value="CAG8850639.1"/>
    <property type="molecule type" value="Genomic_DNA"/>
</dbReference>
<sequence length="327" mass="38739">SQITIAKLWFKVVKKVTIDNSTRSRANMDPITRINIFDFDGTLFASPQPNRELWEDPLFGYLKADAMIFKGWYQHRKSLSFDESVRRRRWKGWWNNELVDLVRESAKHPNSLTVLLTGRGYSEFHHIITDMVERKDLEFDVMGLKPDQNTIKWNLCYKSSIIQKVGDMKYEELIRNETSLVKVDMMENSERLEEQSNLNSSSHQKLKSINTRVTTKEFKLMFINELLKHHPSVKSIRLWDDRTHHVKCFQLLFDDLKSRGIVDEAIAKTVFLPIRYFDPHQEYLIVQAMIDDHNKEVEKFSKAQANESTRKFSLGKIQLVPRQYYYN</sequence>
<dbReference type="Proteomes" id="UP000789901">
    <property type="component" value="Unassembled WGS sequence"/>
</dbReference>
<reference evidence="2 3" key="1">
    <citation type="submission" date="2021-06" db="EMBL/GenBank/DDBJ databases">
        <authorList>
            <person name="Kallberg Y."/>
            <person name="Tangrot J."/>
            <person name="Rosling A."/>
        </authorList>
    </citation>
    <scope>NUCLEOTIDE SEQUENCE [LARGE SCALE GENOMIC DNA]</scope>
    <source>
        <strain evidence="2 3">120-4 pot B 10/14</strain>
    </source>
</reference>
<name>A0ABN7X8F0_GIGMA</name>